<evidence type="ECO:0000256" key="3">
    <source>
        <dbReference type="ARBA" id="ARBA00022741"/>
    </source>
</evidence>
<feature type="domain" description="AMP-dependent synthetase/ligase" evidence="5">
    <location>
        <begin position="37"/>
        <end position="397"/>
    </location>
</feature>
<proteinExistence type="inferred from homology"/>
<dbReference type="AlphaFoldDB" id="A0A520KYZ3"/>
<evidence type="ECO:0000256" key="2">
    <source>
        <dbReference type="ARBA" id="ARBA00022598"/>
    </source>
</evidence>
<dbReference type="FunFam" id="3.30.300.30:FF:000005">
    <property type="entry name" value="Acyl-coenzyme A synthetase ACSM5, mitochondrial"/>
    <property type="match status" value="1"/>
</dbReference>
<dbReference type="Gene3D" id="3.30.300.30">
    <property type="match status" value="1"/>
</dbReference>
<dbReference type="InterPro" id="IPR045851">
    <property type="entry name" value="AMP-bd_C_sf"/>
</dbReference>
<comment type="caution">
    <text evidence="7">The sequence shown here is derived from an EMBL/GenBank/DDBJ whole genome shotgun (WGS) entry which is preliminary data.</text>
</comment>
<dbReference type="Pfam" id="PF00501">
    <property type="entry name" value="AMP-binding"/>
    <property type="match status" value="1"/>
</dbReference>
<protein>
    <submittedName>
        <fullName evidence="7">Acyl-CoA synthetase</fullName>
    </submittedName>
</protein>
<keyword evidence="3" id="KW-0547">Nucleotide-binding</keyword>
<keyword evidence="2" id="KW-0436">Ligase</keyword>
<dbReference type="InterPro" id="IPR025110">
    <property type="entry name" value="AMP-bd_C"/>
</dbReference>
<dbReference type="PANTHER" id="PTHR43605">
    <property type="entry name" value="ACYL-COENZYME A SYNTHETASE"/>
    <property type="match status" value="1"/>
</dbReference>
<organism evidence="7 8">
    <name type="scientific">Candidatus Methanolliviera hydrocarbonicum</name>
    <dbReference type="NCBI Taxonomy" id="2491085"/>
    <lineage>
        <taxon>Archaea</taxon>
        <taxon>Methanobacteriati</taxon>
        <taxon>Methanobacteriota</taxon>
        <taxon>Candidatus Methanoliparia</taxon>
        <taxon>Candidatus Methanoliparales</taxon>
        <taxon>Candidatus Methanollivieraceae</taxon>
        <taxon>Candidatus Methanolliviera</taxon>
    </lineage>
</organism>
<evidence type="ECO:0000259" key="6">
    <source>
        <dbReference type="Pfam" id="PF13193"/>
    </source>
</evidence>
<dbReference type="InterPro" id="IPR051087">
    <property type="entry name" value="Mitochondrial_ACSM"/>
</dbReference>
<dbReference type="Pfam" id="PF13193">
    <property type="entry name" value="AMP-binding_C"/>
    <property type="match status" value="1"/>
</dbReference>
<dbReference type="GO" id="GO:0006633">
    <property type="term" value="P:fatty acid biosynthetic process"/>
    <property type="evidence" value="ECO:0007669"/>
    <property type="project" value="TreeGrafter"/>
</dbReference>
<name>A0A520KYZ3_9EURY</name>
<evidence type="ECO:0000313" key="8">
    <source>
        <dbReference type="Proteomes" id="UP000320766"/>
    </source>
</evidence>
<dbReference type="InterPro" id="IPR042099">
    <property type="entry name" value="ANL_N_sf"/>
</dbReference>
<comment type="similarity">
    <text evidence="1">Belongs to the ATP-dependent AMP-binding enzyme family.</text>
</comment>
<dbReference type="EMBL" id="RXIL01000040">
    <property type="protein sequence ID" value="RZN71502.1"/>
    <property type="molecule type" value="Genomic_DNA"/>
</dbReference>
<accession>A0A520KYZ3</accession>
<sequence length="542" mass="61988">MENYDKTYREFRLNVPEYYNYGFDVIDKWAEDRTKLALLSVDQAGKNPRSYTFWDLKVLSNKFANILRDLGIKKGERIFVMLPRIPEWYVALIGMVKLGVVPCPATTMCTPGDVEYRVNRAEISCVITNSENAGKVEEVTDRCPTLKHKILIDEELDGWINYEKEMDKKSRYLGRDEVEPTKKDDTAILFFTSGTVRYPKMVLHTHSYPAAHYLTGFFAHDDKPTDLDYTITETGWAKSSWATWGQWICGAALFQHDARGKFDADLTLRLIEKYGVTVLCAPPTVYRLMVLEDLSKYDLSLLRHTVGAGEPLNPEVIRVWKENTGLDIHDFYGQTETVPVLSNYRCMPIKLGSMGKPVPTLQVSIVDDDKEVPSGVEGNVAIRIESNYPAGLFKEYWKEPEEMKEVFRGDWYFTGDRAYRDEDGYFWFVGRGDDVILASGYRIGPFEVESALVEHPAVVEAAVVSSPDPTRGEVVKAFVILAPGHKPSEDLTRDLQDHVKKVTAPYKYPRKIEYVEELPKTISGKIKRGELKRKEWEGHTQR</sequence>
<dbReference type="Gene3D" id="3.40.50.12780">
    <property type="entry name" value="N-terminal domain of ligase-like"/>
    <property type="match status" value="1"/>
</dbReference>
<dbReference type="GO" id="GO:0005524">
    <property type="term" value="F:ATP binding"/>
    <property type="evidence" value="ECO:0007669"/>
    <property type="project" value="UniProtKB-KW"/>
</dbReference>
<evidence type="ECO:0000256" key="4">
    <source>
        <dbReference type="ARBA" id="ARBA00022840"/>
    </source>
</evidence>
<keyword evidence="4" id="KW-0067">ATP-binding</keyword>
<dbReference type="InterPro" id="IPR000873">
    <property type="entry name" value="AMP-dep_synth/lig_dom"/>
</dbReference>
<dbReference type="PANTHER" id="PTHR43605:SF10">
    <property type="entry name" value="ACYL-COA SYNTHETASE MEDIUM CHAIN FAMILY MEMBER 3"/>
    <property type="match status" value="1"/>
</dbReference>
<feature type="domain" description="AMP-binding enzyme C-terminal" evidence="6">
    <location>
        <begin position="447"/>
        <end position="525"/>
    </location>
</feature>
<dbReference type="GO" id="GO:0016405">
    <property type="term" value="F:CoA-ligase activity"/>
    <property type="evidence" value="ECO:0007669"/>
    <property type="project" value="UniProtKB-ARBA"/>
</dbReference>
<dbReference type="SUPFAM" id="SSF56801">
    <property type="entry name" value="Acetyl-CoA synthetase-like"/>
    <property type="match status" value="1"/>
</dbReference>
<reference evidence="7 8" key="1">
    <citation type="journal article" date="2019" name="Nat. Microbiol.">
        <title>Wide diversity of methane and short-chain alkane metabolisms in uncultured archaea.</title>
        <authorList>
            <person name="Borrel G."/>
            <person name="Adam P.S."/>
            <person name="McKay L.J."/>
            <person name="Chen L.X."/>
            <person name="Sierra-Garcia I.N."/>
            <person name="Sieber C.M."/>
            <person name="Letourneur Q."/>
            <person name="Ghozlane A."/>
            <person name="Andersen G.L."/>
            <person name="Li W.J."/>
            <person name="Hallam S.J."/>
            <person name="Muyzer G."/>
            <person name="de Oliveira V.M."/>
            <person name="Inskeep W.P."/>
            <person name="Banfield J.F."/>
            <person name="Gribaldo S."/>
        </authorList>
    </citation>
    <scope>NUCLEOTIDE SEQUENCE [LARGE SCALE GENOMIC DNA]</scope>
    <source>
        <strain evidence="7">NM1b</strain>
    </source>
</reference>
<evidence type="ECO:0000259" key="5">
    <source>
        <dbReference type="Pfam" id="PF00501"/>
    </source>
</evidence>
<dbReference type="GO" id="GO:0006637">
    <property type="term" value="P:acyl-CoA metabolic process"/>
    <property type="evidence" value="ECO:0007669"/>
    <property type="project" value="TreeGrafter"/>
</dbReference>
<evidence type="ECO:0000313" key="7">
    <source>
        <dbReference type="EMBL" id="RZN71502.1"/>
    </source>
</evidence>
<evidence type="ECO:0000256" key="1">
    <source>
        <dbReference type="ARBA" id="ARBA00006432"/>
    </source>
</evidence>
<dbReference type="GO" id="GO:0015645">
    <property type="term" value="F:fatty acid ligase activity"/>
    <property type="evidence" value="ECO:0007669"/>
    <property type="project" value="TreeGrafter"/>
</dbReference>
<dbReference type="Proteomes" id="UP000320766">
    <property type="component" value="Unassembled WGS sequence"/>
</dbReference>
<gene>
    <name evidence="7" type="ORF">EF807_02315</name>
</gene>
<dbReference type="GO" id="GO:0004321">
    <property type="term" value="F:fatty-acyl-CoA synthase activity"/>
    <property type="evidence" value="ECO:0007669"/>
    <property type="project" value="TreeGrafter"/>
</dbReference>